<reference evidence="2 3" key="2">
    <citation type="submission" date="2009-02" db="EMBL/GenBank/DDBJ databases">
        <title>Draft genome sequence of Blautia hydrogenotrophica DSM 10507 (Ruminococcus hydrogenotrophicus DSM 10507).</title>
        <authorList>
            <person name="Sudarsanam P."/>
            <person name="Ley R."/>
            <person name="Guruge J."/>
            <person name="Turnbaugh P.J."/>
            <person name="Mahowald M."/>
            <person name="Liep D."/>
            <person name="Gordon J."/>
        </authorList>
    </citation>
    <scope>NUCLEOTIDE SEQUENCE [LARGE SCALE GENOMIC DNA]</scope>
    <source>
        <strain evidence="3">DSM 10507 / JCM 14656 / S5a33</strain>
    </source>
</reference>
<feature type="domain" description="Glycoside hydrolase 123 catalytic" evidence="1">
    <location>
        <begin position="5"/>
        <end position="174"/>
    </location>
</feature>
<gene>
    <name evidence="2" type="ORF">RUMHYD_02924</name>
</gene>
<keyword evidence="3" id="KW-1185">Reference proteome</keyword>
<dbReference type="Proteomes" id="UP000003100">
    <property type="component" value="Unassembled WGS sequence"/>
</dbReference>
<dbReference type="Pfam" id="PF13320">
    <property type="entry name" value="GH123_cat"/>
    <property type="match status" value="1"/>
</dbReference>
<comment type="caution">
    <text evidence="2">The sequence shown here is derived from an EMBL/GenBank/DDBJ whole genome shotgun (WGS) entry which is preliminary data.</text>
</comment>
<name>C0CPX2_BLAHS</name>
<dbReference type="EMBL" id="ACBZ01000160">
    <property type="protein sequence ID" value="EEG48166.1"/>
    <property type="molecule type" value="Genomic_DNA"/>
</dbReference>
<dbReference type="HOGENOM" id="CLU_1529700_0_0_9"/>
<dbReference type="eggNOG" id="COG3934">
    <property type="taxonomic scope" value="Bacteria"/>
</dbReference>
<evidence type="ECO:0000313" key="3">
    <source>
        <dbReference type="Proteomes" id="UP000003100"/>
    </source>
</evidence>
<organism evidence="2 3">
    <name type="scientific">Blautia hydrogenotrophica (strain DSM 10507 / JCM 14656 / S5a33)</name>
    <name type="common">Ruminococcus hydrogenotrophicus</name>
    <dbReference type="NCBI Taxonomy" id="476272"/>
    <lineage>
        <taxon>Bacteria</taxon>
        <taxon>Bacillati</taxon>
        <taxon>Bacillota</taxon>
        <taxon>Clostridia</taxon>
        <taxon>Lachnospirales</taxon>
        <taxon>Lachnospiraceae</taxon>
        <taxon>Blautia</taxon>
    </lineage>
</organism>
<dbReference type="PATRIC" id="fig|476272.21.peg.1058"/>
<protein>
    <recommendedName>
        <fullName evidence="1">Glycoside hydrolase 123 catalytic domain-containing protein</fullName>
    </recommendedName>
</protein>
<reference evidence="2 3" key="1">
    <citation type="submission" date="2009-01" db="EMBL/GenBank/DDBJ databases">
        <authorList>
            <person name="Fulton L."/>
            <person name="Clifton S."/>
            <person name="Fulton B."/>
            <person name="Xu J."/>
            <person name="Minx P."/>
            <person name="Pepin K.H."/>
            <person name="Johnson M."/>
            <person name="Bhonagiri V."/>
            <person name="Nash W.E."/>
            <person name="Mardis E.R."/>
            <person name="Wilson R.K."/>
        </authorList>
    </citation>
    <scope>NUCLEOTIDE SEQUENCE [LARGE SCALE GENOMIC DNA]</scope>
    <source>
        <strain evidence="3">DSM 10507 / JCM 14656 / S5a33</strain>
    </source>
</reference>
<evidence type="ECO:0000313" key="2">
    <source>
        <dbReference type="EMBL" id="EEG48166.1"/>
    </source>
</evidence>
<evidence type="ECO:0000259" key="1">
    <source>
        <dbReference type="Pfam" id="PF13320"/>
    </source>
</evidence>
<sequence>MGRNMEHFLKNYVSHLEDKGWFDRVILAMDERSEEEMEAALNLIESIWDKEGKALKTGGYVGNFYPQLRERLFVVTPHISNICDKPIPFSLFRTVAGERRSQGKLTDLYGMIADCPGIFSMSDPGEVAWTIWYVAFYGTNGSVKWAYDAWCEKPLEDNAHPYFEVGDMLLIYPGM</sequence>
<proteinExistence type="predicted"/>
<dbReference type="AlphaFoldDB" id="C0CPX2"/>
<dbReference type="InterPro" id="IPR025150">
    <property type="entry name" value="GH123_cat"/>
</dbReference>
<accession>C0CPX2</accession>